<keyword evidence="4 9" id="KW-0285">Flavoprotein</keyword>
<protein>
    <recommendedName>
        <fullName evidence="9">Methylenetetrahydrofolate reductase</fullName>
    </recommendedName>
</protein>
<dbReference type="UniPathway" id="UPA00193"/>
<reference evidence="10 11" key="1">
    <citation type="journal article" date="2013" name="Environ. Microbiol.">
        <title>The nutrient supplying capabilities of Uzinura, an endosymbiont of armoured scale insects.</title>
        <authorList>
            <person name="Sabree Z.L."/>
            <person name="Huang C.Y."/>
            <person name="Okusu A."/>
            <person name="Moran N.A."/>
            <person name="Normark B.B."/>
        </authorList>
    </citation>
    <scope>NUCLEOTIDE SEQUENCE [LARGE SCALE GENOMIC DNA]</scope>
    <source>
        <strain evidence="10 11">ASNER</strain>
    </source>
</reference>
<evidence type="ECO:0000256" key="6">
    <source>
        <dbReference type="ARBA" id="ARBA00023002"/>
    </source>
</evidence>
<gene>
    <name evidence="10" type="primary">metF</name>
    <name evidence="10" type="ORF">ASNER_107</name>
</gene>
<dbReference type="GO" id="GO:0071949">
    <property type="term" value="F:FAD binding"/>
    <property type="evidence" value="ECO:0007669"/>
    <property type="project" value="TreeGrafter"/>
</dbReference>
<comment type="cofactor">
    <cofactor evidence="1 9">
        <name>FAD</name>
        <dbReference type="ChEBI" id="CHEBI:57692"/>
    </cofactor>
</comment>
<dbReference type="KEGG" id="udi:ASNER_107"/>
<organism evidence="10 11">
    <name type="scientific">Candidatus Uzinura diaspidicola str. ASNER</name>
    <dbReference type="NCBI Taxonomy" id="1133592"/>
    <lineage>
        <taxon>Bacteria</taxon>
        <taxon>Pseudomonadati</taxon>
        <taxon>Bacteroidota</taxon>
        <taxon>Flavobacteriia</taxon>
        <taxon>Flavobacteriales</taxon>
        <taxon>Candidatus Uzinura</taxon>
    </lineage>
</organism>
<comment type="catalytic activity">
    <reaction evidence="8">
        <text>(6S)-5-methyl-5,6,7,8-tetrahydrofolate + NAD(+) = (6R)-5,10-methylene-5,6,7,8-tetrahydrofolate + NADH + H(+)</text>
        <dbReference type="Rhea" id="RHEA:19821"/>
        <dbReference type="ChEBI" id="CHEBI:15378"/>
        <dbReference type="ChEBI" id="CHEBI:15636"/>
        <dbReference type="ChEBI" id="CHEBI:18608"/>
        <dbReference type="ChEBI" id="CHEBI:57540"/>
        <dbReference type="ChEBI" id="CHEBI:57945"/>
        <dbReference type="EC" id="1.5.1.54"/>
    </reaction>
    <physiologicalReaction direction="right-to-left" evidence="8">
        <dbReference type="Rhea" id="RHEA:19823"/>
    </physiologicalReaction>
</comment>
<evidence type="ECO:0000256" key="4">
    <source>
        <dbReference type="ARBA" id="ARBA00022630"/>
    </source>
</evidence>
<dbReference type="SUPFAM" id="SSF51730">
    <property type="entry name" value="FAD-linked oxidoreductase"/>
    <property type="match status" value="1"/>
</dbReference>
<dbReference type="InterPro" id="IPR029041">
    <property type="entry name" value="FAD-linked_oxidoreductase-like"/>
</dbReference>
<dbReference type="GO" id="GO:0035999">
    <property type="term" value="P:tetrahydrofolate interconversion"/>
    <property type="evidence" value="ECO:0007669"/>
    <property type="project" value="UniProtKB-UniPathway"/>
</dbReference>
<comment type="pathway">
    <text evidence="2 9">One-carbon metabolism; tetrahydrofolate interconversion.</text>
</comment>
<accession>L7VMT9</accession>
<comment type="pathway">
    <text evidence="7">Amino-acid biosynthesis; L-methionine biosynthesis via de novo pathway.</text>
</comment>
<evidence type="ECO:0000256" key="1">
    <source>
        <dbReference type="ARBA" id="ARBA00001974"/>
    </source>
</evidence>
<dbReference type="CDD" id="cd00537">
    <property type="entry name" value="MTHFR"/>
    <property type="match status" value="1"/>
</dbReference>
<name>L7VMT9_9FLAO</name>
<dbReference type="Proteomes" id="UP000011174">
    <property type="component" value="Chromosome"/>
</dbReference>
<keyword evidence="6 9" id="KW-0560">Oxidoreductase</keyword>
<dbReference type="PANTHER" id="PTHR45754:SF3">
    <property type="entry name" value="METHYLENETETRAHYDROFOLATE REDUCTASE (NADPH)"/>
    <property type="match status" value="1"/>
</dbReference>
<evidence type="ECO:0000256" key="8">
    <source>
        <dbReference type="ARBA" id="ARBA00048628"/>
    </source>
</evidence>
<evidence type="ECO:0000256" key="7">
    <source>
        <dbReference type="ARBA" id="ARBA00034478"/>
    </source>
</evidence>
<dbReference type="OrthoDB" id="9812555at2"/>
<comment type="similarity">
    <text evidence="3 9">Belongs to the methylenetetrahydrofolate reductase family.</text>
</comment>
<dbReference type="Gene3D" id="3.20.20.220">
    <property type="match status" value="1"/>
</dbReference>
<dbReference type="HOGENOM" id="CLU_025841_0_2_10"/>
<dbReference type="InterPro" id="IPR003171">
    <property type="entry name" value="Mehydrof_redctse-like"/>
</dbReference>
<evidence type="ECO:0000256" key="9">
    <source>
        <dbReference type="RuleBase" id="RU003862"/>
    </source>
</evidence>
<keyword evidence="11" id="KW-1185">Reference proteome</keyword>
<proteinExistence type="inferred from homology"/>
<evidence type="ECO:0000256" key="3">
    <source>
        <dbReference type="ARBA" id="ARBA00006743"/>
    </source>
</evidence>
<dbReference type="PANTHER" id="PTHR45754">
    <property type="entry name" value="METHYLENETETRAHYDROFOLATE REDUCTASE"/>
    <property type="match status" value="1"/>
</dbReference>
<dbReference type="AlphaFoldDB" id="L7VMT9"/>
<evidence type="ECO:0000313" key="11">
    <source>
        <dbReference type="Proteomes" id="UP000011174"/>
    </source>
</evidence>
<dbReference type="GO" id="GO:0106312">
    <property type="term" value="F:methylenetetrahydrofolate reductase (NADH) activity"/>
    <property type="evidence" value="ECO:0007669"/>
    <property type="project" value="UniProtKB-EC"/>
</dbReference>
<sequence>MKITSHIANIKKTIYSFEILPPLRDHNILEIFNTLYTLIEFNPPFVNVTSHRDNEVQKRLRRTGTVSICGAIMSKYEIDAIPHFLCRGFTKQMTEDALIELNFLGVYNILIIRGDMMKFTTETSAHSYSIELVKQVVALNNGIYLDEALKNRHASDFCIGIACYPEKHFEAPNIEEDIFRLSEKIKAGSYFVMTQMFFDNNQYFEYIEIMRFAGLEVPIIPGIKPISSIDQLKSIPSNFYVNIPTKLVKKIINYKKDIFYIGIKWALNQSIELKEAGIPIIHYYTMNKPDNIYQIVIELI</sequence>
<dbReference type="GO" id="GO:0005829">
    <property type="term" value="C:cytosol"/>
    <property type="evidence" value="ECO:0007669"/>
    <property type="project" value="TreeGrafter"/>
</dbReference>
<evidence type="ECO:0000256" key="5">
    <source>
        <dbReference type="ARBA" id="ARBA00022827"/>
    </source>
</evidence>
<keyword evidence="5 9" id="KW-0274">FAD</keyword>
<evidence type="ECO:0000313" key="10">
    <source>
        <dbReference type="EMBL" id="AGC66873.1"/>
    </source>
</evidence>
<dbReference type="PATRIC" id="fig|1133592.3.peg.93"/>
<evidence type="ECO:0000256" key="2">
    <source>
        <dbReference type="ARBA" id="ARBA00004777"/>
    </source>
</evidence>
<dbReference type="Pfam" id="PF02219">
    <property type="entry name" value="MTHFR"/>
    <property type="match status" value="1"/>
</dbReference>
<dbReference type="EMBL" id="CP003263">
    <property type="protein sequence ID" value="AGC66873.1"/>
    <property type="molecule type" value="Genomic_DNA"/>
</dbReference>
<dbReference type="STRING" id="1133592.ASNER_107"/>
<dbReference type="GO" id="GO:0009086">
    <property type="term" value="P:methionine biosynthetic process"/>
    <property type="evidence" value="ECO:0007669"/>
    <property type="project" value="TreeGrafter"/>
</dbReference>